<dbReference type="AlphaFoldDB" id="A0A1L3MQM5"/>
<feature type="binding site" evidence="2">
    <location>
        <position position="6"/>
    </location>
    <ligand>
        <name>prephenate</name>
        <dbReference type="ChEBI" id="CHEBI:29934"/>
    </ligand>
</feature>
<dbReference type="GO" id="GO:0046417">
    <property type="term" value="P:chorismate metabolic process"/>
    <property type="evidence" value="ECO:0007669"/>
    <property type="project" value="TreeGrafter"/>
</dbReference>
<dbReference type="InterPro" id="IPR035959">
    <property type="entry name" value="RutC-like_sf"/>
</dbReference>
<sequence length="121" mass="13564">MIRGIRGAITAFDNDVNEIIDATGELLQQMVEKNKIEPENVAQVIMTVTEDLTATFPAKALRDMSGWTFVPVMCMKEIPVPGSLEKCIRIMMTVETGVDQKDIQHIYLRDAIVLRPDLSTK</sequence>
<dbReference type="SUPFAM" id="SSF55298">
    <property type="entry name" value="YjgF-like"/>
    <property type="match status" value="1"/>
</dbReference>
<organism evidence="4 5">
    <name type="scientific">Bacillus weihaiensis</name>
    <dbReference type="NCBI Taxonomy" id="1547283"/>
    <lineage>
        <taxon>Bacteria</taxon>
        <taxon>Bacillati</taxon>
        <taxon>Bacillota</taxon>
        <taxon>Bacilli</taxon>
        <taxon>Bacillales</taxon>
        <taxon>Bacillaceae</taxon>
        <taxon>Bacillus</taxon>
    </lineage>
</organism>
<evidence type="ECO:0000256" key="3">
    <source>
        <dbReference type="PROSITE-ProRule" id="PRU00514"/>
    </source>
</evidence>
<keyword evidence="3" id="KW-0413">Isomerase</keyword>
<keyword evidence="2 3" id="KW-0057">Aromatic amino acid biosynthesis</keyword>
<dbReference type="OrthoDB" id="9802232at2"/>
<evidence type="ECO:0000256" key="2">
    <source>
        <dbReference type="PIRSR" id="PIRSR005965-1"/>
    </source>
</evidence>
<proteinExistence type="predicted"/>
<feature type="binding site" evidence="2">
    <location>
        <position position="107"/>
    </location>
    <ligand>
        <name>prephenate</name>
        <dbReference type="ChEBI" id="CHEBI:29934"/>
    </ligand>
</feature>
<accession>A0A1L3MQM5</accession>
<dbReference type="InterPro" id="IPR008243">
    <property type="entry name" value="Chorismate_mutase_AroH"/>
</dbReference>
<name>A0A1L3MQM5_9BACI</name>
<dbReference type="RefSeq" id="WP_072579391.1">
    <property type="nucleotide sequence ID" value="NZ_CP016020.1"/>
</dbReference>
<dbReference type="GO" id="GO:0004106">
    <property type="term" value="F:chorismate mutase activity"/>
    <property type="evidence" value="ECO:0007669"/>
    <property type="project" value="UniProtKB-UniRule"/>
</dbReference>
<dbReference type="Proteomes" id="UP000181936">
    <property type="component" value="Chromosome"/>
</dbReference>
<feature type="binding site" evidence="2">
    <location>
        <position position="89"/>
    </location>
    <ligand>
        <name>prephenate</name>
        <dbReference type="ChEBI" id="CHEBI:29934"/>
    </ligand>
</feature>
<keyword evidence="2 3" id="KW-0028">Amino-acid biosynthesis</keyword>
<dbReference type="Gene3D" id="3.30.1330.40">
    <property type="entry name" value="RutC-like"/>
    <property type="match status" value="1"/>
</dbReference>
<dbReference type="CDD" id="cd02185">
    <property type="entry name" value="AroH"/>
    <property type="match status" value="1"/>
</dbReference>
<evidence type="ECO:0000256" key="1">
    <source>
        <dbReference type="NCBIfam" id="TIGR01796"/>
    </source>
</evidence>
<dbReference type="KEGG" id="bwh:A9C19_07495"/>
<protein>
    <recommendedName>
        <fullName evidence="1 3">chorismate mutase</fullName>
        <ecNumber evidence="1 3">5.4.99.5</ecNumber>
    </recommendedName>
</protein>
<dbReference type="GO" id="GO:0008652">
    <property type="term" value="P:amino acid biosynthetic process"/>
    <property type="evidence" value="ECO:0007669"/>
    <property type="project" value="UniProtKB-UniRule"/>
</dbReference>
<comment type="catalytic activity">
    <reaction evidence="3">
        <text>chorismate = prephenate</text>
        <dbReference type="Rhea" id="RHEA:13897"/>
        <dbReference type="ChEBI" id="CHEBI:29748"/>
        <dbReference type="ChEBI" id="CHEBI:29934"/>
        <dbReference type="EC" id="5.4.99.5"/>
    </reaction>
</comment>
<dbReference type="NCBIfam" id="TIGR01796">
    <property type="entry name" value="CM_mono_aroH"/>
    <property type="match status" value="1"/>
</dbReference>
<gene>
    <name evidence="4" type="ORF">A9C19_07495</name>
</gene>
<evidence type="ECO:0000313" key="5">
    <source>
        <dbReference type="Proteomes" id="UP000181936"/>
    </source>
</evidence>
<dbReference type="PANTHER" id="PTHR21164">
    <property type="entry name" value="CHORISMATE MUTASE"/>
    <property type="match status" value="1"/>
</dbReference>
<dbReference type="UniPathway" id="UPA00120">
    <property type="reaction ID" value="UER00203"/>
</dbReference>
<dbReference type="STRING" id="1547283.A9C19_07495"/>
<keyword evidence="5" id="KW-1185">Reference proteome</keyword>
<dbReference type="EC" id="5.4.99.5" evidence="1 3"/>
<dbReference type="PROSITE" id="PS51167">
    <property type="entry name" value="CHORISMATE_MUT_1"/>
    <property type="match status" value="1"/>
</dbReference>
<evidence type="ECO:0000313" key="4">
    <source>
        <dbReference type="EMBL" id="APH04602.1"/>
    </source>
</evidence>
<dbReference type="PANTHER" id="PTHR21164:SF0">
    <property type="entry name" value="CHORISMATE MUTASE AROH"/>
    <property type="match status" value="1"/>
</dbReference>
<dbReference type="GO" id="GO:0009073">
    <property type="term" value="P:aromatic amino acid family biosynthetic process"/>
    <property type="evidence" value="ECO:0007669"/>
    <property type="project" value="UniProtKB-UniRule"/>
</dbReference>
<dbReference type="EMBL" id="CP016020">
    <property type="protein sequence ID" value="APH04602.1"/>
    <property type="molecule type" value="Genomic_DNA"/>
</dbReference>
<dbReference type="PIRSF" id="PIRSF005965">
    <property type="entry name" value="Chor_mut_AroH"/>
    <property type="match status" value="1"/>
</dbReference>
<reference evidence="4 5" key="1">
    <citation type="journal article" date="2016" name="Sci. Rep.">
        <title>Complete genome sequence and transcriptomic analysis of a novel marine strain Bacillus weihaiensis reveals the mechanism of brown algae degradation.</title>
        <authorList>
            <person name="Zhu Y."/>
            <person name="Chen P."/>
            <person name="Bao Y."/>
            <person name="Men Y."/>
            <person name="Zeng Y."/>
            <person name="Yang J."/>
            <person name="Sun J."/>
            <person name="Sun Y."/>
        </authorList>
    </citation>
    <scope>NUCLEOTIDE SEQUENCE [LARGE SCALE GENOMIC DNA]</scope>
    <source>
        <strain evidence="4 5">Alg07</strain>
    </source>
</reference>
<dbReference type="Pfam" id="PF07736">
    <property type="entry name" value="CM_1"/>
    <property type="match status" value="1"/>
</dbReference>